<accession>A0ABU6W446</accession>
<dbReference type="EMBL" id="JASCZI010181249">
    <property type="protein sequence ID" value="MED6179728.1"/>
    <property type="molecule type" value="Genomic_DNA"/>
</dbReference>
<organism evidence="1 2">
    <name type="scientific">Stylosanthes scabra</name>
    <dbReference type="NCBI Taxonomy" id="79078"/>
    <lineage>
        <taxon>Eukaryota</taxon>
        <taxon>Viridiplantae</taxon>
        <taxon>Streptophyta</taxon>
        <taxon>Embryophyta</taxon>
        <taxon>Tracheophyta</taxon>
        <taxon>Spermatophyta</taxon>
        <taxon>Magnoliopsida</taxon>
        <taxon>eudicotyledons</taxon>
        <taxon>Gunneridae</taxon>
        <taxon>Pentapetalae</taxon>
        <taxon>rosids</taxon>
        <taxon>fabids</taxon>
        <taxon>Fabales</taxon>
        <taxon>Fabaceae</taxon>
        <taxon>Papilionoideae</taxon>
        <taxon>50 kb inversion clade</taxon>
        <taxon>dalbergioids sensu lato</taxon>
        <taxon>Dalbergieae</taxon>
        <taxon>Pterocarpus clade</taxon>
        <taxon>Stylosanthes</taxon>
    </lineage>
</organism>
<name>A0ABU6W446_9FABA</name>
<evidence type="ECO:0000313" key="1">
    <source>
        <dbReference type="EMBL" id="MED6179728.1"/>
    </source>
</evidence>
<comment type="caution">
    <text evidence="1">The sequence shown here is derived from an EMBL/GenBank/DDBJ whole genome shotgun (WGS) entry which is preliminary data.</text>
</comment>
<protein>
    <submittedName>
        <fullName evidence="1">Uncharacterized protein</fullName>
    </submittedName>
</protein>
<keyword evidence="2" id="KW-1185">Reference proteome</keyword>
<proteinExistence type="predicted"/>
<gene>
    <name evidence="1" type="ORF">PIB30_003527</name>
</gene>
<sequence>MVQEVQMYEEGTLGTKDAASADQVSHIAATVEVAIIAAANDPIAEIPKDDSQPTTKIIRSLSYDAWHYFDKIGVGNDGKERAQCKA</sequence>
<reference evidence="1 2" key="1">
    <citation type="journal article" date="2023" name="Plants (Basel)">
        <title>Bridging the Gap: Combining Genomics and Transcriptomics Approaches to Understand Stylosanthes scabra, an Orphan Legume from the Brazilian Caatinga.</title>
        <authorList>
            <person name="Ferreira-Neto J.R.C."/>
            <person name="da Silva M.D."/>
            <person name="Binneck E."/>
            <person name="de Melo N.F."/>
            <person name="da Silva R.H."/>
            <person name="de Melo A.L.T.M."/>
            <person name="Pandolfi V."/>
            <person name="Bustamante F.O."/>
            <person name="Brasileiro-Vidal A.C."/>
            <person name="Benko-Iseppon A.M."/>
        </authorList>
    </citation>
    <scope>NUCLEOTIDE SEQUENCE [LARGE SCALE GENOMIC DNA]</scope>
    <source>
        <tissue evidence="1">Leaves</tissue>
    </source>
</reference>
<dbReference type="Proteomes" id="UP001341840">
    <property type="component" value="Unassembled WGS sequence"/>
</dbReference>
<evidence type="ECO:0000313" key="2">
    <source>
        <dbReference type="Proteomes" id="UP001341840"/>
    </source>
</evidence>